<name>A0A8N4FDG0_ELAGV</name>
<proteinExistence type="predicted"/>
<reference evidence="7" key="1">
    <citation type="submission" date="2025-08" db="UniProtKB">
        <authorList>
            <consortium name="RefSeq"/>
        </authorList>
    </citation>
    <scope>IDENTIFICATION</scope>
</reference>
<accession>A0A8N4FDG0</accession>
<evidence type="ECO:0000313" key="6">
    <source>
        <dbReference type="Proteomes" id="UP000504607"/>
    </source>
</evidence>
<dbReference type="GO" id="GO:0000977">
    <property type="term" value="F:RNA polymerase II transcription regulatory region sequence-specific DNA binding"/>
    <property type="evidence" value="ECO:0007669"/>
    <property type="project" value="TreeGrafter"/>
</dbReference>
<feature type="region of interest" description="Disordered" evidence="3">
    <location>
        <begin position="73"/>
        <end position="109"/>
    </location>
</feature>
<evidence type="ECO:0000256" key="1">
    <source>
        <dbReference type="ARBA" id="ARBA00004123"/>
    </source>
</evidence>
<feature type="region of interest" description="Disordered" evidence="3">
    <location>
        <begin position="1"/>
        <end position="41"/>
    </location>
</feature>
<dbReference type="PANTHER" id="PTHR47025">
    <property type="entry name" value="AUTOIMMUNE REGULATOR"/>
    <property type="match status" value="1"/>
</dbReference>
<keyword evidence="2" id="KW-0539">Nucleus</keyword>
<feature type="domain" description="Tify" evidence="4">
    <location>
        <begin position="145"/>
        <end position="190"/>
    </location>
</feature>
<dbReference type="GO" id="GO:0005634">
    <property type="term" value="C:nucleus"/>
    <property type="evidence" value="ECO:0007669"/>
    <property type="project" value="UniProtKB-SubCell"/>
</dbReference>
<evidence type="ECO:0000256" key="2">
    <source>
        <dbReference type="ARBA" id="ARBA00023242"/>
    </source>
</evidence>
<feature type="compositionally biased region" description="Polar residues" evidence="3">
    <location>
        <begin position="93"/>
        <end position="102"/>
    </location>
</feature>
<dbReference type="GO" id="GO:0045944">
    <property type="term" value="P:positive regulation of transcription by RNA polymerase II"/>
    <property type="evidence" value="ECO:0007669"/>
    <property type="project" value="TreeGrafter"/>
</dbReference>
<comment type="subcellular location">
    <subcellularLocation>
        <location evidence="1">Nucleus</location>
    </subcellularLocation>
</comment>
<dbReference type="SUPFAM" id="SSF55729">
    <property type="entry name" value="Acyl-CoA N-acyltransferases (Nat)"/>
    <property type="match status" value="1"/>
</dbReference>
<dbReference type="OrthoDB" id="786098at2759"/>
<evidence type="ECO:0000259" key="4">
    <source>
        <dbReference type="Pfam" id="PF16135"/>
    </source>
</evidence>
<evidence type="ECO:0000259" key="5">
    <source>
        <dbReference type="Pfam" id="PF23209"/>
    </source>
</evidence>
<dbReference type="Proteomes" id="UP000504607">
    <property type="component" value="Chromosome 14"/>
</dbReference>
<dbReference type="InterPro" id="IPR016181">
    <property type="entry name" value="Acyl_CoA_acyltransferase"/>
</dbReference>
<evidence type="ECO:0000313" key="7">
    <source>
        <dbReference type="RefSeq" id="XP_029124161.1"/>
    </source>
</evidence>
<sequence>MEDSLPCPAAEGSSNPDSSVRKMFSSSGPDTEGTVDPASSINVEFTTTTPDAEGNSNPALNISIHGLHKCSMMESKSGLESRTAKRLGLPKSPANTLQQKATAQGGPKKRDLDLHRMIFKEHGLPEGSKLAYRVKGKDVLIGYKSGNGIMCSCCDTNVSPSQFEAHAGLAVRRQPYHHIYTSDGLSLHEVSISLINDQNSTAKCFCLKLQCEPDGEWDCPYCTDNVKSKLAPSKGCSSAVRPVDLRLRRMALSPIRNSMQTHVFSVVKNGSFTNPEFDANSCVFCGQCDRLYHFSCLEDPGSCEVKEVWDCKWFCCRDCGTVHAALQDLVNNGPNIIPESLMSILKRNPEERNLPNDAEADVQWRLIRGTDYEEINSEDKVLLWKAKLFLEDSFQPIECCGRNLIGAMVHGLEVPGLDCRGMYCVVITEKADPASGDFSKYNLRPLDLASAGVLRIFGTKVAELPLAVTYKGYRGKGYFRTLLLLIERLLSRLKVEFLVVSVDEDVRSIWINKLGFAEVTKERLQAYVEHPIVMFENTIVLGKAIPPSLAEES</sequence>
<dbReference type="GO" id="GO:0042393">
    <property type="term" value="F:histone binding"/>
    <property type="evidence" value="ECO:0007669"/>
    <property type="project" value="TreeGrafter"/>
</dbReference>
<feature type="domain" description="Increased DNA methylation 1 C-terminal" evidence="5">
    <location>
        <begin position="399"/>
        <end position="543"/>
    </location>
</feature>
<dbReference type="AlphaFoldDB" id="A0A8N4FDG0"/>
<gene>
    <name evidence="7" type="primary">LOC114914795</name>
</gene>
<protein>
    <submittedName>
        <fullName evidence="7">Uncharacterized protein LOC114914795</fullName>
    </submittedName>
</protein>
<dbReference type="PANTHER" id="PTHR47025:SF7">
    <property type="entry name" value="ACYL-COA N-ACYLTRANSFERASE WITH RING_FYVE_PHD-TYPE ZINC FINGER DOMAIN-CONTAINING PROTEIN"/>
    <property type="match status" value="1"/>
</dbReference>
<dbReference type="Pfam" id="PF16135">
    <property type="entry name" value="TDBD"/>
    <property type="match status" value="1"/>
</dbReference>
<dbReference type="InterPro" id="IPR032308">
    <property type="entry name" value="TDBD"/>
</dbReference>
<evidence type="ECO:0000256" key="3">
    <source>
        <dbReference type="SAM" id="MobiDB-lite"/>
    </source>
</evidence>
<dbReference type="InterPro" id="IPR056511">
    <property type="entry name" value="IDM1_C"/>
</dbReference>
<organism evidence="6 7">
    <name type="scientific">Elaeis guineensis var. tenera</name>
    <name type="common">Oil palm</name>
    <dbReference type="NCBI Taxonomy" id="51953"/>
    <lineage>
        <taxon>Eukaryota</taxon>
        <taxon>Viridiplantae</taxon>
        <taxon>Streptophyta</taxon>
        <taxon>Embryophyta</taxon>
        <taxon>Tracheophyta</taxon>
        <taxon>Spermatophyta</taxon>
        <taxon>Magnoliopsida</taxon>
        <taxon>Liliopsida</taxon>
        <taxon>Arecaceae</taxon>
        <taxon>Arecoideae</taxon>
        <taxon>Cocoseae</taxon>
        <taxon>Elaeidinae</taxon>
        <taxon>Elaeis</taxon>
    </lineage>
</organism>
<keyword evidence="6" id="KW-1185">Reference proteome</keyword>
<dbReference type="RefSeq" id="XP_029124161.1">
    <property type="nucleotide sequence ID" value="XM_029268328.1"/>
</dbReference>
<dbReference type="Pfam" id="PF23209">
    <property type="entry name" value="IDM1_C"/>
    <property type="match status" value="1"/>
</dbReference>
<dbReference type="GO" id="GO:0003682">
    <property type="term" value="F:chromatin binding"/>
    <property type="evidence" value="ECO:0007669"/>
    <property type="project" value="TreeGrafter"/>
</dbReference>
<feature type="compositionally biased region" description="Polar residues" evidence="3">
    <location>
        <begin position="12"/>
        <end position="29"/>
    </location>
</feature>